<feature type="non-terminal residue" evidence="3">
    <location>
        <position position="1"/>
    </location>
</feature>
<dbReference type="Pfam" id="PF13020">
    <property type="entry name" value="NOV_C"/>
    <property type="match status" value="1"/>
</dbReference>
<dbReference type="InterPro" id="IPR024975">
    <property type="entry name" value="NOV_C"/>
</dbReference>
<evidence type="ECO:0000256" key="1">
    <source>
        <dbReference type="SAM" id="Coils"/>
    </source>
</evidence>
<organism evidence="3 4">
    <name type="scientific">Aphanocapsa feldmannii 277cI</name>
    <dbReference type="NCBI Taxonomy" id="2507554"/>
    <lineage>
        <taxon>Bacteria</taxon>
        <taxon>Bacillati</taxon>
        <taxon>Cyanobacteriota</taxon>
        <taxon>Cyanophyceae</taxon>
        <taxon>Oscillatoriophycideae</taxon>
        <taxon>Chroococcales</taxon>
        <taxon>Microcystaceae</taxon>
        <taxon>Aphanocapsa</taxon>
    </lineage>
</organism>
<sequence length="400" mass="44598">RNQQIGLGLPLQPRYERICFEREGLGESPRAELLSPGHPLLEACISLLMERHGAVLGQGTVLVDEQDPGTEPRLLFCLEHSLQDGRRTRHGQQQLISRRLQFLEITGSGDVHPAGSAPYLDARPLGEEEKPLVATLLEEDWLARDWDSLVLEHAMTTLVPQHLEEVKGERLARIAKVRQEVQARLQREINHWSHRYEELKLREQAGRQTRLPAHVARQRAELLLGRLQTRMDRLAAEAKITARVPNLRGGALLIPAGLLLARQGQADPMAVDEAARRRVEELAMNAVFAAERALGRMPKDVSAERGRGYDIESMDEQGNLFFIEVKGRAAGADSLTLSINEVNTGRNAPQRFRLALVIVREDQASAPLYVSGIDWGMPGFGDTRITKSLPKLLAAGRPPH</sequence>
<dbReference type="Proteomes" id="UP000315454">
    <property type="component" value="Unassembled WGS sequence"/>
</dbReference>
<dbReference type="AlphaFoldDB" id="A0A524RRX8"/>
<proteinExistence type="predicted"/>
<comment type="caution">
    <text evidence="3">The sequence shown here is derived from an EMBL/GenBank/DDBJ whole genome shotgun (WGS) entry which is preliminary data.</text>
</comment>
<gene>
    <name evidence="3" type="ORF">ERJ68_08360</name>
</gene>
<reference evidence="3 4" key="1">
    <citation type="journal article" date="2019" name="mSystems">
        <title>Life at home and on the roam: Genomic adaptions reflect the dual lifestyle of an intracellular, facultative symbiont.</title>
        <authorList>
            <person name="Burgsdorf I."/>
        </authorList>
    </citation>
    <scope>NUCLEOTIDE SEQUENCE [LARGE SCALE GENOMIC DNA]</scope>
    <source>
        <strain evidence="3">277cI</strain>
    </source>
</reference>
<evidence type="ECO:0000313" key="3">
    <source>
        <dbReference type="EMBL" id="TGH19524.1"/>
    </source>
</evidence>
<protein>
    <submittedName>
        <fullName evidence="3">DUF3883 domain-containing protein</fullName>
    </submittedName>
</protein>
<feature type="coiled-coil region" evidence="1">
    <location>
        <begin position="182"/>
        <end position="237"/>
    </location>
</feature>
<name>A0A524RRX8_9CHRO</name>
<accession>A0A524RRX8</accession>
<keyword evidence="1" id="KW-0175">Coiled coil</keyword>
<evidence type="ECO:0000259" key="2">
    <source>
        <dbReference type="Pfam" id="PF13020"/>
    </source>
</evidence>
<evidence type="ECO:0000313" key="4">
    <source>
        <dbReference type="Proteomes" id="UP000315454"/>
    </source>
</evidence>
<feature type="domain" description="Protein NO VEIN C-terminal" evidence="2">
    <location>
        <begin position="279"/>
        <end position="364"/>
    </location>
</feature>
<dbReference type="EMBL" id="SRMN01000151">
    <property type="protein sequence ID" value="TGH19524.1"/>
    <property type="molecule type" value="Genomic_DNA"/>
</dbReference>